<evidence type="ECO:0000256" key="1">
    <source>
        <dbReference type="SAM" id="MobiDB-lite"/>
    </source>
</evidence>
<accession>A0A4U0Y2N1</accession>
<comment type="caution">
    <text evidence="2">The sequence shown here is derived from an EMBL/GenBank/DDBJ whole genome shotgun (WGS) entry which is preliminary data.</text>
</comment>
<organism evidence="2 3">
    <name type="scientific">Cryomyces minteri</name>
    <dbReference type="NCBI Taxonomy" id="331657"/>
    <lineage>
        <taxon>Eukaryota</taxon>
        <taxon>Fungi</taxon>
        <taxon>Dikarya</taxon>
        <taxon>Ascomycota</taxon>
        <taxon>Pezizomycotina</taxon>
        <taxon>Dothideomycetes</taxon>
        <taxon>Dothideomycetes incertae sedis</taxon>
        <taxon>Cryomyces</taxon>
    </lineage>
</organism>
<gene>
    <name evidence="2" type="ORF">B0A49_00094</name>
</gene>
<sequence>MSERGDSDDEADEPPVSDWQFPDDMSMLDSNTDRRKTLYALSKIFTWNSPENGSVPGEEETSISIEFFPPNAFRWLVKTGHLSAATVESALRKHSRASDRARSVSEGDIITAIHRFDPSMHLLDALLTHPNYLEVSEIVQAVKLLIQSLDNPEASNSPTLITNGEATLTNGELTSTIQTESEAADDDLAFALSTLENGLSIRSQALRHALTKLHSFPPSTIVRYLRSMLSQHELVFLIHILRIELADGGWTSRYTDAGPGDIDAETPSDRGIAVIGTLLNCAVDAVGVGGWLQGLIDFPEDTVKGELLASLRAETSAALEGCHEAVCLKTILNDFVRYGTQAQKAGTQPFVERIGDPQIGRRNGGKKQREVSKPVTVEVVNEEDNLLPLGYKVRGMLDMKKVVSGTGEVVNKSKRELGREISMRVGKYSIERIRI</sequence>
<feature type="region of interest" description="Disordered" evidence="1">
    <location>
        <begin position="1"/>
        <end position="27"/>
    </location>
</feature>
<evidence type="ECO:0000313" key="3">
    <source>
        <dbReference type="Proteomes" id="UP000308768"/>
    </source>
</evidence>
<dbReference type="Proteomes" id="UP000308768">
    <property type="component" value="Unassembled WGS sequence"/>
</dbReference>
<protein>
    <submittedName>
        <fullName evidence="2">Uncharacterized protein</fullName>
    </submittedName>
</protein>
<feature type="compositionally biased region" description="Acidic residues" evidence="1">
    <location>
        <begin position="1"/>
        <end position="15"/>
    </location>
</feature>
<keyword evidence="3" id="KW-1185">Reference proteome</keyword>
<dbReference type="STRING" id="331657.A0A4U0Y2N1"/>
<proteinExistence type="predicted"/>
<reference evidence="2 3" key="1">
    <citation type="submission" date="2017-03" db="EMBL/GenBank/DDBJ databases">
        <title>Genomes of endolithic fungi from Antarctica.</title>
        <authorList>
            <person name="Coleine C."/>
            <person name="Masonjones S."/>
            <person name="Stajich J.E."/>
        </authorList>
    </citation>
    <scope>NUCLEOTIDE SEQUENCE [LARGE SCALE GENOMIC DNA]</scope>
    <source>
        <strain evidence="2 3">CCFEE 5187</strain>
    </source>
</reference>
<dbReference type="EMBL" id="NAJN01000002">
    <property type="protein sequence ID" value="TKA82353.1"/>
    <property type="molecule type" value="Genomic_DNA"/>
</dbReference>
<dbReference type="AlphaFoldDB" id="A0A4U0Y2N1"/>
<evidence type="ECO:0000313" key="2">
    <source>
        <dbReference type="EMBL" id="TKA82353.1"/>
    </source>
</evidence>
<dbReference type="OrthoDB" id="5330858at2759"/>
<name>A0A4U0Y2N1_9PEZI</name>